<feature type="transmembrane region" description="Helical" evidence="1">
    <location>
        <begin position="6"/>
        <end position="24"/>
    </location>
</feature>
<dbReference type="OrthoDB" id="9811720at2"/>
<keyword evidence="1" id="KW-0472">Membrane</keyword>
<evidence type="ECO:0000313" key="3">
    <source>
        <dbReference type="EMBL" id="MDW6001838.1"/>
    </source>
</evidence>
<reference evidence="4 5" key="1">
    <citation type="submission" date="2017-05" db="EMBL/GenBank/DDBJ databases">
        <authorList>
            <person name="Song R."/>
            <person name="Chenine A.L."/>
            <person name="Ruprecht R.M."/>
        </authorList>
    </citation>
    <scope>NUCLEOTIDE SEQUENCE [LARGE SCALE GENOMIC DNA]</scope>
    <source>
        <strain evidence="4 5">CECT 7927</strain>
    </source>
</reference>
<evidence type="ECO:0000313" key="4">
    <source>
        <dbReference type="EMBL" id="SMS00135.1"/>
    </source>
</evidence>
<protein>
    <submittedName>
        <fullName evidence="4">HPP family protein</fullName>
    </submittedName>
</protein>
<sequence length="150" mass="16366">MEKLIFPLIAGLGATATISILVWINTMDEDCMWVIAPFGATTVLVFGAPYNPMAQPKNVILGHLLTAFIGLVTLKFFGVTPTSLAVSVGISLAAMLITQTMHPPAGGNPLIIMLTGQDWQFMITPILIGVCVIVLFGRIVRWCREKYRYV</sequence>
<reference evidence="3 6" key="2">
    <citation type="submission" date="2023-11" db="EMBL/GenBank/DDBJ databases">
        <title>Plant-associative lifestyle of Vibrio porteresiae and its evolutionary dynamics.</title>
        <authorList>
            <person name="Rameshkumar N."/>
            <person name="Kirti K."/>
        </authorList>
    </citation>
    <scope>NUCLEOTIDE SEQUENCE [LARGE SCALE GENOMIC DNA]</scope>
    <source>
        <strain evidence="3 6">MSSRF38</strain>
    </source>
</reference>
<evidence type="ECO:0000313" key="5">
    <source>
        <dbReference type="Proteomes" id="UP000196125"/>
    </source>
</evidence>
<evidence type="ECO:0000256" key="1">
    <source>
        <dbReference type="SAM" id="Phobius"/>
    </source>
</evidence>
<gene>
    <name evidence="3" type="ORF">SBX37_02870</name>
    <name evidence="4" type="ORF">VIM7927_01376</name>
</gene>
<dbReference type="AlphaFoldDB" id="A0A1Y6IR69"/>
<name>A0A1Y6IR69_9VIBR</name>
<keyword evidence="1" id="KW-1133">Transmembrane helix</keyword>
<dbReference type="InterPro" id="IPR058581">
    <property type="entry name" value="TM_HPP"/>
</dbReference>
<dbReference type="EMBL" id="JAWRCO010000001">
    <property type="protein sequence ID" value="MDW6001838.1"/>
    <property type="molecule type" value="Genomic_DNA"/>
</dbReference>
<organism evidence="4 5">
    <name type="scientific">Vibrio mangrovi</name>
    <dbReference type="NCBI Taxonomy" id="474394"/>
    <lineage>
        <taxon>Bacteria</taxon>
        <taxon>Pseudomonadati</taxon>
        <taxon>Pseudomonadota</taxon>
        <taxon>Gammaproteobacteria</taxon>
        <taxon>Vibrionales</taxon>
        <taxon>Vibrionaceae</taxon>
        <taxon>Vibrio</taxon>
    </lineage>
</organism>
<feature type="transmembrane region" description="Helical" evidence="1">
    <location>
        <begin position="121"/>
        <end position="140"/>
    </location>
</feature>
<feature type="transmembrane region" description="Helical" evidence="1">
    <location>
        <begin position="84"/>
        <end position="101"/>
    </location>
</feature>
<evidence type="ECO:0000259" key="2">
    <source>
        <dbReference type="Pfam" id="PF04982"/>
    </source>
</evidence>
<accession>A0A1Y6IR69</accession>
<feature type="transmembrane region" description="Helical" evidence="1">
    <location>
        <begin position="60"/>
        <end position="77"/>
    </location>
</feature>
<dbReference type="PANTHER" id="PTHR33741:SF5">
    <property type="entry name" value="TRANSMEMBRANE PROTEIN DDB_G0269096-RELATED"/>
    <property type="match status" value="1"/>
</dbReference>
<keyword evidence="1" id="KW-0812">Transmembrane</keyword>
<dbReference type="InterPro" id="IPR007065">
    <property type="entry name" value="HPP"/>
</dbReference>
<evidence type="ECO:0000313" key="6">
    <source>
        <dbReference type="Proteomes" id="UP001283366"/>
    </source>
</evidence>
<dbReference type="PANTHER" id="PTHR33741">
    <property type="entry name" value="TRANSMEMBRANE PROTEIN DDB_G0269096-RELATED"/>
    <property type="match status" value="1"/>
</dbReference>
<dbReference type="EMBL" id="FXXI01000002">
    <property type="protein sequence ID" value="SMS00135.1"/>
    <property type="molecule type" value="Genomic_DNA"/>
</dbReference>
<dbReference type="RefSeq" id="WP_087480208.1">
    <property type="nucleotide sequence ID" value="NZ_AP024883.1"/>
</dbReference>
<dbReference type="Pfam" id="PF04982">
    <property type="entry name" value="TM_HPP"/>
    <property type="match status" value="1"/>
</dbReference>
<proteinExistence type="predicted"/>
<feature type="domain" description="HPP transmembrane region" evidence="2">
    <location>
        <begin position="8"/>
        <end position="147"/>
    </location>
</feature>
<dbReference type="Proteomes" id="UP000196125">
    <property type="component" value="Unassembled WGS sequence"/>
</dbReference>
<keyword evidence="6" id="KW-1185">Reference proteome</keyword>
<dbReference type="Proteomes" id="UP001283366">
    <property type="component" value="Unassembled WGS sequence"/>
</dbReference>
<feature type="transmembrane region" description="Helical" evidence="1">
    <location>
        <begin position="31"/>
        <end position="48"/>
    </location>
</feature>